<sequence>MEAHDDDAWFDLLSLIFLCV</sequence>
<evidence type="ECO:0000313" key="2">
    <source>
        <dbReference type="Proteomes" id="UP000069272"/>
    </source>
</evidence>
<dbReference type="Proteomes" id="UP000069272">
    <property type="component" value="Chromosome 3R"/>
</dbReference>
<accession>A0A182FZH6</accession>
<keyword evidence="2" id="KW-1185">Reference proteome</keyword>
<reference evidence="1 2" key="1">
    <citation type="journal article" date="2017" name="G3 (Bethesda)">
        <title>The Physical Genome Mapping of Anopheles albimanus Corrected Scaffold Misassemblies and Identified Interarm Rearrangements in Genus Anopheles.</title>
        <authorList>
            <person name="Artemov G.N."/>
            <person name="Peery A.N."/>
            <person name="Jiang X."/>
            <person name="Tu Z."/>
            <person name="Stegniy V.N."/>
            <person name="Sharakhova M.V."/>
            <person name="Sharakhov I.V."/>
        </authorList>
    </citation>
    <scope>NUCLEOTIDE SEQUENCE [LARGE SCALE GENOMIC DNA]</scope>
    <source>
        <strain evidence="1 2">ALBI9_A</strain>
    </source>
</reference>
<evidence type="ECO:0000313" key="1">
    <source>
        <dbReference type="EnsemblMetazoa" id="AALB014991-PA"/>
    </source>
</evidence>
<reference evidence="1" key="2">
    <citation type="submission" date="2022-08" db="UniProtKB">
        <authorList>
            <consortium name="EnsemblMetazoa"/>
        </authorList>
    </citation>
    <scope>IDENTIFICATION</scope>
    <source>
        <strain evidence="1">STECLA/ALBI9_A</strain>
    </source>
</reference>
<name>A0A182FZH6_ANOAL</name>
<protein>
    <submittedName>
        <fullName evidence="1">Uncharacterized protein</fullName>
    </submittedName>
</protein>
<proteinExistence type="predicted"/>
<dbReference type="AlphaFoldDB" id="A0A182FZH6"/>
<dbReference type="EnsemblMetazoa" id="AALB014991-RA">
    <property type="protein sequence ID" value="AALB014991-PA"/>
    <property type="gene ID" value="AALB014991"/>
</dbReference>
<organism evidence="1 2">
    <name type="scientific">Anopheles albimanus</name>
    <name type="common">New world malaria mosquito</name>
    <dbReference type="NCBI Taxonomy" id="7167"/>
    <lineage>
        <taxon>Eukaryota</taxon>
        <taxon>Metazoa</taxon>
        <taxon>Ecdysozoa</taxon>
        <taxon>Arthropoda</taxon>
        <taxon>Hexapoda</taxon>
        <taxon>Insecta</taxon>
        <taxon>Pterygota</taxon>
        <taxon>Neoptera</taxon>
        <taxon>Endopterygota</taxon>
        <taxon>Diptera</taxon>
        <taxon>Nematocera</taxon>
        <taxon>Culicoidea</taxon>
        <taxon>Culicidae</taxon>
        <taxon>Anophelinae</taxon>
        <taxon>Anopheles</taxon>
    </lineage>
</organism>